<dbReference type="Proteomes" id="UP000515203">
    <property type="component" value="Unplaced"/>
</dbReference>
<keyword evidence="11" id="KW-0833">Ubl conjugation pathway</keyword>
<dbReference type="RefSeq" id="XP_004636244.1">
    <property type="nucleotide sequence ID" value="XM_004636187.2"/>
</dbReference>
<evidence type="ECO:0000256" key="2">
    <source>
        <dbReference type="ARBA" id="ARBA00004123"/>
    </source>
</evidence>
<evidence type="ECO:0000256" key="12">
    <source>
        <dbReference type="ARBA" id="ARBA00022833"/>
    </source>
</evidence>
<dbReference type="CDD" id="cd23786">
    <property type="entry name" value="ELF_FANCL"/>
    <property type="match status" value="1"/>
</dbReference>
<keyword evidence="22" id="KW-1185">Reference proteome</keyword>
<keyword evidence="13" id="KW-0832">Ubl conjugation</keyword>
<gene>
    <name evidence="23" type="primary">Fancl</name>
</gene>
<evidence type="ECO:0000256" key="6">
    <source>
        <dbReference type="ARBA" id="ARBA00022490"/>
    </source>
</evidence>
<evidence type="ECO:0000256" key="13">
    <source>
        <dbReference type="ARBA" id="ARBA00022843"/>
    </source>
</evidence>
<evidence type="ECO:0000259" key="19">
    <source>
        <dbReference type="Pfam" id="PF11793"/>
    </source>
</evidence>
<feature type="domain" description="FANCL C-terminal" evidence="19">
    <location>
        <begin position="304"/>
        <end position="371"/>
    </location>
</feature>
<name>A0A6P3F0Q8_OCTDE</name>
<dbReference type="InterPro" id="IPR019162">
    <property type="entry name" value="FancL_WD-rpt_cont_dom"/>
</dbReference>
<evidence type="ECO:0000259" key="20">
    <source>
        <dbReference type="Pfam" id="PF18890"/>
    </source>
</evidence>
<keyword evidence="7" id="KW-0808">Transferase</keyword>
<proteinExistence type="predicted"/>
<dbReference type="InterPro" id="IPR043003">
    <property type="entry name" value="FANCL_d3_sf"/>
</dbReference>
<evidence type="ECO:0000256" key="8">
    <source>
        <dbReference type="ARBA" id="ARBA00022723"/>
    </source>
</evidence>
<evidence type="ECO:0000256" key="1">
    <source>
        <dbReference type="ARBA" id="ARBA00000900"/>
    </source>
</evidence>
<dbReference type="GO" id="GO:0043240">
    <property type="term" value="C:Fanconi anaemia nuclear complex"/>
    <property type="evidence" value="ECO:0007669"/>
    <property type="project" value="InterPro"/>
</dbReference>
<comment type="pathway">
    <text evidence="4">Protein modification; protein ubiquitination.</text>
</comment>
<dbReference type="GO" id="GO:0006513">
    <property type="term" value="P:protein monoubiquitination"/>
    <property type="evidence" value="ECO:0007669"/>
    <property type="project" value="TreeGrafter"/>
</dbReference>
<dbReference type="Pfam" id="PF18891">
    <property type="entry name" value="FANCL_d3"/>
    <property type="match status" value="1"/>
</dbReference>
<keyword evidence="14" id="KW-0234">DNA repair</keyword>
<evidence type="ECO:0000256" key="15">
    <source>
        <dbReference type="ARBA" id="ARBA00023242"/>
    </source>
</evidence>
<dbReference type="InterPro" id="IPR026848">
    <property type="entry name" value="Fancl"/>
</dbReference>
<dbReference type="FunFam" id="3.30.40.10:FF:000221">
    <property type="entry name" value="E3 ubiquitin-protein ligase FANCL isoform X2"/>
    <property type="match status" value="1"/>
</dbReference>
<dbReference type="Gene3D" id="3.10.110.20">
    <property type="entry name" value="RWD domain-like"/>
    <property type="match status" value="1"/>
</dbReference>
<evidence type="ECO:0000259" key="18">
    <source>
        <dbReference type="Pfam" id="PF09765"/>
    </source>
</evidence>
<keyword evidence="15" id="KW-0539">Nucleus</keyword>
<dbReference type="CDD" id="cd23832">
    <property type="entry name" value="DRWD-C_FANCL"/>
    <property type="match status" value="1"/>
</dbReference>
<keyword evidence="12" id="KW-0862">Zinc</keyword>
<dbReference type="InterPro" id="IPR013083">
    <property type="entry name" value="Znf_RING/FYVE/PHD"/>
</dbReference>
<dbReference type="SMART" id="SM01197">
    <property type="entry name" value="FANCL_C"/>
    <property type="match status" value="1"/>
</dbReference>
<dbReference type="GeneID" id="101586534"/>
<dbReference type="CTD" id="55120"/>
<evidence type="ECO:0000256" key="4">
    <source>
        <dbReference type="ARBA" id="ARBA00004906"/>
    </source>
</evidence>
<dbReference type="OrthoDB" id="10263265at2759"/>
<keyword evidence="8" id="KW-0479">Metal-binding</keyword>
<evidence type="ECO:0000256" key="11">
    <source>
        <dbReference type="ARBA" id="ARBA00022786"/>
    </source>
</evidence>
<feature type="domain" description="Fanconi anemia complex subunit FancL WD-repeat containing" evidence="18">
    <location>
        <begin position="7"/>
        <end position="92"/>
    </location>
</feature>
<evidence type="ECO:0000313" key="22">
    <source>
        <dbReference type="Proteomes" id="UP000515203"/>
    </source>
</evidence>
<dbReference type="EC" id="2.3.2.27" evidence="5"/>
<evidence type="ECO:0000256" key="17">
    <source>
        <dbReference type="ARBA" id="ARBA00080616"/>
    </source>
</evidence>
<evidence type="ECO:0000256" key="3">
    <source>
        <dbReference type="ARBA" id="ARBA00004496"/>
    </source>
</evidence>
<evidence type="ECO:0000256" key="16">
    <source>
        <dbReference type="ARBA" id="ARBA00073910"/>
    </source>
</evidence>
<organism evidence="22 23">
    <name type="scientific">Octodon degus</name>
    <name type="common">Degu</name>
    <name type="synonym">Sciurus degus</name>
    <dbReference type="NCBI Taxonomy" id="10160"/>
    <lineage>
        <taxon>Eukaryota</taxon>
        <taxon>Metazoa</taxon>
        <taxon>Chordata</taxon>
        <taxon>Craniata</taxon>
        <taxon>Vertebrata</taxon>
        <taxon>Euteleostomi</taxon>
        <taxon>Mammalia</taxon>
        <taxon>Eutheria</taxon>
        <taxon>Euarchontoglires</taxon>
        <taxon>Glires</taxon>
        <taxon>Rodentia</taxon>
        <taxon>Hystricomorpha</taxon>
        <taxon>Octodontidae</taxon>
        <taxon>Octodon</taxon>
    </lineage>
</organism>
<evidence type="ECO:0000256" key="14">
    <source>
        <dbReference type="ARBA" id="ARBA00023204"/>
    </source>
</evidence>
<dbReference type="GO" id="GO:0008270">
    <property type="term" value="F:zinc ion binding"/>
    <property type="evidence" value="ECO:0007669"/>
    <property type="project" value="UniProtKB-KW"/>
</dbReference>
<dbReference type="FunCoup" id="A0A6P3F0Q8">
    <property type="interactions" value="3303"/>
</dbReference>
<dbReference type="GO" id="GO:0005737">
    <property type="term" value="C:cytoplasm"/>
    <property type="evidence" value="ECO:0007669"/>
    <property type="project" value="UniProtKB-SubCell"/>
</dbReference>
<sequence length="375" mass="42959">MAHREVDLLRQCPLLLPQNLTKTVYEGFISAQGRDFHLKILLPEDLQLKNARLLCSWQLKTVLNGYHEIVQQRMKYAPDLMSFMMELKMILEVALKNRQELCVLPPPSQFYSLLIEEIGTLGWDKLVYVDTCFSTIKLKAEDASGREHLITVKLKAKYPEESPDCFVDFPVPFSVSWTPQSSLISIHGQFLAALESLKAFWDTMDEIDKKTWVLEPQKPTRSATARRIALGNNASINIEVDPRHPTMLPECCFLGADHVVKPMGFKLSRNMHLWDPEYSLLQNLKDVLEIDFPARTILEKSDFTMDCGICYAYQLDGAIPDQVCNNSHCGQPFHHICLYEWLRGLLTSRQSFNVIFGECPYCSKPITLKMSGRKP</sequence>
<dbReference type="PANTHER" id="PTHR13206:SF0">
    <property type="entry name" value="E3 UBIQUITIN-PROTEIN LIGASE FANCL"/>
    <property type="match status" value="1"/>
</dbReference>
<dbReference type="Pfam" id="PF18890">
    <property type="entry name" value="FANCL_d2"/>
    <property type="match status" value="1"/>
</dbReference>
<dbReference type="FunFam" id="3.10.110.20:FF:000001">
    <property type="entry name" value="E3 ubiquitin-protein ligase FANCL"/>
    <property type="match status" value="1"/>
</dbReference>
<dbReference type="SUPFAM" id="SSF57850">
    <property type="entry name" value="RING/U-box"/>
    <property type="match status" value="1"/>
</dbReference>
<dbReference type="InterPro" id="IPR026850">
    <property type="entry name" value="FANCL_C"/>
</dbReference>
<dbReference type="InParanoid" id="A0A6P3F0Q8"/>
<dbReference type="GO" id="GO:0061630">
    <property type="term" value="F:ubiquitin protein ligase activity"/>
    <property type="evidence" value="ECO:0007669"/>
    <property type="project" value="UniProtKB-EC"/>
</dbReference>
<evidence type="ECO:0000313" key="23">
    <source>
        <dbReference type="RefSeq" id="XP_004636244.1"/>
    </source>
</evidence>
<dbReference type="AlphaFoldDB" id="A0A6P3F0Q8"/>
<feature type="domain" description="FANCL UBC-like" evidence="20">
    <location>
        <begin position="109"/>
        <end position="197"/>
    </location>
</feature>
<comment type="subcellular location">
    <subcellularLocation>
        <location evidence="3">Cytoplasm</location>
    </subcellularLocation>
    <subcellularLocation>
        <location evidence="2">Nucleus</location>
    </subcellularLocation>
</comment>
<dbReference type="Gene3D" id="3.30.40.10">
    <property type="entry name" value="Zinc/RING finger domain, C3HC4 (zinc finger)"/>
    <property type="match status" value="1"/>
</dbReference>
<dbReference type="InterPro" id="IPR043898">
    <property type="entry name" value="FANCL_d2"/>
</dbReference>
<accession>A0A6P3F0Q8</accession>
<feature type="domain" description="FANCL UBC-like" evidence="21">
    <location>
        <begin position="200"/>
        <end position="294"/>
    </location>
</feature>
<evidence type="ECO:0000259" key="21">
    <source>
        <dbReference type="Pfam" id="PF18891"/>
    </source>
</evidence>
<keyword evidence="6" id="KW-0963">Cytoplasm</keyword>
<dbReference type="CDD" id="cd23831">
    <property type="entry name" value="DRWD-N_FANCL"/>
    <property type="match status" value="1"/>
</dbReference>
<dbReference type="GO" id="GO:0036297">
    <property type="term" value="P:interstrand cross-link repair"/>
    <property type="evidence" value="ECO:0007669"/>
    <property type="project" value="InterPro"/>
</dbReference>
<dbReference type="Pfam" id="PF11793">
    <property type="entry name" value="FANCL_C"/>
    <property type="match status" value="1"/>
</dbReference>
<dbReference type="Pfam" id="PF09765">
    <property type="entry name" value="FANCL_d1"/>
    <property type="match status" value="1"/>
</dbReference>
<evidence type="ECO:0000256" key="9">
    <source>
        <dbReference type="ARBA" id="ARBA00022763"/>
    </source>
</evidence>
<reference evidence="23" key="1">
    <citation type="submission" date="2025-08" db="UniProtKB">
        <authorList>
            <consortium name="RefSeq"/>
        </authorList>
    </citation>
    <scope>IDENTIFICATION</scope>
</reference>
<keyword evidence="10" id="KW-0863">Zinc-finger</keyword>
<evidence type="ECO:0000256" key="7">
    <source>
        <dbReference type="ARBA" id="ARBA00022679"/>
    </source>
</evidence>
<evidence type="ECO:0000256" key="10">
    <source>
        <dbReference type="ARBA" id="ARBA00022771"/>
    </source>
</evidence>
<dbReference type="InterPro" id="IPR016135">
    <property type="entry name" value="UBQ-conjugating_enzyme/RWD"/>
</dbReference>
<dbReference type="PANTHER" id="PTHR13206">
    <property type="entry name" value="UBIQUITIN LIGASE PROTEIN PHF9 FANCONI ANEMIA GROUP L PROTEIN"/>
    <property type="match status" value="1"/>
</dbReference>
<protein>
    <recommendedName>
        <fullName evidence="16">E3 ubiquitin-protein ligase FANCL</fullName>
        <ecNumber evidence="5">2.3.2.27</ecNumber>
    </recommendedName>
    <alternativeName>
        <fullName evidence="17">RING-type E3 ubiquitin transferase FANCL</fullName>
    </alternativeName>
</protein>
<evidence type="ECO:0000256" key="5">
    <source>
        <dbReference type="ARBA" id="ARBA00012483"/>
    </source>
</evidence>
<dbReference type="Gene3D" id="3.10.110.10">
    <property type="entry name" value="Ubiquitin Conjugating Enzyme"/>
    <property type="match status" value="1"/>
</dbReference>
<dbReference type="InterPro" id="IPR044037">
    <property type="entry name" value="FANCL_d3"/>
</dbReference>
<dbReference type="CDD" id="cd16490">
    <property type="entry name" value="RING-CH-C4HC3_FANCL"/>
    <property type="match status" value="1"/>
</dbReference>
<keyword evidence="9" id="KW-0227">DNA damage</keyword>
<dbReference type="FunFam" id="3.10.110.10:FF:000081">
    <property type="entry name" value="E3 ubiquitin-protein ligase FANCL"/>
    <property type="match status" value="1"/>
</dbReference>
<comment type="catalytic activity">
    <reaction evidence="1">
        <text>S-ubiquitinyl-[E2 ubiquitin-conjugating enzyme]-L-cysteine + [acceptor protein]-L-lysine = [E2 ubiquitin-conjugating enzyme]-L-cysteine + N(6)-ubiquitinyl-[acceptor protein]-L-lysine.</text>
        <dbReference type="EC" id="2.3.2.27"/>
    </reaction>
</comment>